<evidence type="ECO:0008006" key="4">
    <source>
        <dbReference type="Google" id="ProtNLM"/>
    </source>
</evidence>
<organism evidence="2 3">
    <name type="scientific">Chryseobacterium shigense</name>
    <dbReference type="NCBI Taxonomy" id="297244"/>
    <lineage>
        <taxon>Bacteria</taxon>
        <taxon>Pseudomonadati</taxon>
        <taxon>Bacteroidota</taxon>
        <taxon>Flavobacteriia</taxon>
        <taxon>Flavobacteriales</taxon>
        <taxon>Weeksellaceae</taxon>
        <taxon>Chryseobacterium group</taxon>
        <taxon>Chryseobacterium</taxon>
    </lineage>
</organism>
<dbReference type="EMBL" id="JACHLC010000004">
    <property type="protein sequence ID" value="MBB6371936.1"/>
    <property type="molecule type" value="Genomic_DNA"/>
</dbReference>
<feature type="chain" id="PRO_5032382490" description="YD repeat-containing protein" evidence="1">
    <location>
        <begin position="19"/>
        <end position="1044"/>
    </location>
</feature>
<feature type="signal peptide" evidence="1">
    <location>
        <begin position="1"/>
        <end position="18"/>
    </location>
</feature>
<reference evidence="2 3" key="1">
    <citation type="submission" date="2020-08" db="EMBL/GenBank/DDBJ databases">
        <title>Functional genomics of gut bacteria from endangered species of beetles.</title>
        <authorList>
            <person name="Carlos-Shanley C."/>
        </authorList>
    </citation>
    <scope>NUCLEOTIDE SEQUENCE [LARGE SCALE GENOMIC DNA]</scope>
    <source>
        <strain evidence="2 3">S00136</strain>
    </source>
</reference>
<protein>
    <recommendedName>
        <fullName evidence="4">YD repeat-containing protein</fullName>
    </recommendedName>
</protein>
<name>A0A841N484_9FLAO</name>
<keyword evidence="3" id="KW-1185">Reference proteome</keyword>
<evidence type="ECO:0000313" key="3">
    <source>
        <dbReference type="Proteomes" id="UP000589738"/>
    </source>
</evidence>
<sequence length="1044" mass="116931">MKKIVICAGLILANNFTAQEFSTLMKTGQNDDDSSLNINPPSPESYYRTQFGNLQFNEFKGNPNVSIPIHTISSNKLKHPISLTYSKAGVKVNDTPNTVGMNWVLEAGGVINRTIYDKKDEMAGYRLLLDVNDLTQLSSPQEELTLVNYTRGNVAHYDHQPDIFNFSFPGYSGSFYLDHNFKPVLLTQDNNLKIETVGIFKETYTFIITTFDGTKYTFGGTGATEKTTVRANAFLNGVTSFFLTKIENTAGHKIEFSYTQVSPNVTLLGLNESASLASSLYDQGMPAEGTSSFPPSTSYSQSIKKLNINDPKILTQITTDTEKVLINYATVPSETFQKVGNITIASHNINNRKIVFEYIHNSATDPQKKRFFLEKVKEYTLKNGQENFVQEHQFEYNNPLALPDRLSFSMDYLGYSNGKSNPNTLLPNLNLFGADYTLFNQNTDYYADRRPDFNFTKNGTLASVIYPTKGKTVFEYEPVPARSLKPVEGEKQQVIGNTQALWADDSLIDYDLVNSHLPLSGESSGSLQASEVEGNSIQIELKLHSNVQTNFADKGKAQFDIIDTATGQVVYTKPIFLSKTIYYIGESDNFTVQPNKTYQLKYRILNNICRECSGTAVIKYPKKGEWNIVQNGNIRLKKQYDVSENGPVNIKRIYYTDYRNINNIAALDFQYIPNFKSFRFDQKIYAPYTPPSQNPTSGSPLVGSISETILNSEPQVTMVNKSILNNDGEINDYNYNIYDPVYPVVSISYGGDMFENGGEEKKFTTSNIQNSYTFRPPTDDGLFSNSGSTLSNIIGSTQNTMLWDVPVGNLNGNLISQKVFGNRNGQLYLKKSTQNDYRPDQVNLISSVAGMTVFPLAFVPSGSNAGTYINNMYISGYMLPSYSVFLDKSISKEYMEDVPANVTDDSGYKKMVTTTHYNYDNVEKQLSKTTAVLPDGRTEETGYKYAHDKGNQKLINASMIGIPLETEVKKDSKTISKTETRYDNPLNLLPSSVLSYDIQTPTASSTEVTYDKYDEKGNIQQYTSRSGVSTTIIWGYNKTQPIAR</sequence>
<evidence type="ECO:0000256" key="1">
    <source>
        <dbReference type="SAM" id="SignalP"/>
    </source>
</evidence>
<dbReference type="AlphaFoldDB" id="A0A841N484"/>
<dbReference type="Proteomes" id="UP000589738">
    <property type="component" value="Unassembled WGS sequence"/>
</dbReference>
<dbReference type="RefSeq" id="WP_184165243.1">
    <property type="nucleotide sequence ID" value="NZ_JACHLC010000004.1"/>
</dbReference>
<proteinExistence type="predicted"/>
<accession>A0A841N484</accession>
<evidence type="ECO:0000313" key="2">
    <source>
        <dbReference type="EMBL" id="MBB6371936.1"/>
    </source>
</evidence>
<comment type="caution">
    <text evidence="2">The sequence shown here is derived from an EMBL/GenBank/DDBJ whole genome shotgun (WGS) entry which is preliminary data.</text>
</comment>
<feature type="non-terminal residue" evidence="2">
    <location>
        <position position="1044"/>
    </location>
</feature>
<keyword evidence="1" id="KW-0732">Signal</keyword>
<gene>
    <name evidence="2" type="ORF">HNP36_003025</name>
</gene>